<protein>
    <submittedName>
        <fullName evidence="2">IS110 family transposase</fullName>
    </submittedName>
</protein>
<dbReference type="InterPro" id="IPR047650">
    <property type="entry name" value="Transpos_IS110"/>
</dbReference>
<evidence type="ECO:0000313" key="3">
    <source>
        <dbReference type="Proteomes" id="UP001193680"/>
    </source>
</evidence>
<gene>
    <name evidence="2" type="ORF">H8792_004040</name>
</gene>
<name>A0ABS0BVV4_9GAMM</name>
<dbReference type="RefSeq" id="WP_185977652.1">
    <property type="nucleotide sequence ID" value="NZ_JACBGI020000004.1"/>
</dbReference>
<dbReference type="Pfam" id="PF02371">
    <property type="entry name" value="Transposase_20"/>
    <property type="match status" value="1"/>
</dbReference>
<dbReference type="PANTHER" id="PTHR33055:SF3">
    <property type="entry name" value="PUTATIVE TRANSPOSASE FOR IS117-RELATED"/>
    <property type="match status" value="1"/>
</dbReference>
<evidence type="ECO:0000313" key="2">
    <source>
        <dbReference type="EMBL" id="MBF6057504.1"/>
    </source>
</evidence>
<reference evidence="2 3" key="1">
    <citation type="submission" date="2020-11" db="EMBL/GenBank/DDBJ databases">
        <title>Sulfur oxidizing isolate from Hospital Hole Sinkhole.</title>
        <authorList>
            <person name="Scott K.M."/>
        </authorList>
    </citation>
    <scope>NUCLEOTIDE SEQUENCE [LARGE SCALE GENOMIC DNA]</scope>
    <source>
        <strain evidence="2 3">HH1</strain>
    </source>
</reference>
<accession>A0ABS0BVV4</accession>
<dbReference type="EMBL" id="JACBGI020000004">
    <property type="protein sequence ID" value="MBF6057504.1"/>
    <property type="molecule type" value="Genomic_DNA"/>
</dbReference>
<feature type="domain" description="Transposase IS116/IS110/IS902 C-terminal" evidence="1">
    <location>
        <begin position="4"/>
        <end position="64"/>
    </location>
</feature>
<sequence>MFPAAINDPLEFKNGRQFSAWLGLVPRQNSTGGKNILLGISKRGNGYLRRLLVQGALTAIVRSKGNDNQIRWARKLRQTKCIQVAAVTLANKTARIIWSLMAHNKEYQVMS</sequence>
<keyword evidence="3" id="KW-1185">Reference proteome</keyword>
<dbReference type="Proteomes" id="UP001193680">
    <property type="component" value="Unassembled WGS sequence"/>
</dbReference>
<evidence type="ECO:0000259" key="1">
    <source>
        <dbReference type="Pfam" id="PF02371"/>
    </source>
</evidence>
<organism evidence="2 3">
    <name type="scientific">Thiomicrorhabdus heinhorstiae</name>
    <dbReference type="NCBI Taxonomy" id="2748010"/>
    <lineage>
        <taxon>Bacteria</taxon>
        <taxon>Pseudomonadati</taxon>
        <taxon>Pseudomonadota</taxon>
        <taxon>Gammaproteobacteria</taxon>
        <taxon>Thiotrichales</taxon>
        <taxon>Piscirickettsiaceae</taxon>
        <taxon>Thiomicrorhabdus</taxon>
    </lineage>
</organism>
<comment type="caution">
    <text evidence="2">The sequence shown here is derived from an EMBL/GenBank/DDBJ whole genome shotgun (WGS) entry which is preliminary data.</text>
</comment>
<dbReference type="PANTHER" id="PTHR33055">
    <property type="entry name" value="TRANSPOSASE FOR INSERTION SEQUENCE ELEMENT IS1111A"/>
    <property type="match status" value="1"/>
</dbReference>
<dbReference type="InterPro" id="IPR003346">
    <property type="entry name" value="Transposase_20"/>
</dbReference>
<proteinExistence type="predicted"/>